<dbReference type="Gene3D" id="3.40.50.300">
    <property type="entry name" value="P-loop containing nucleotide triphosphate hydrolases"/>
    <property type="match status" value="1"/>
</dbReference>
<dbReference type="Pfam" id="PF17289">
    <property type="entry name" value="Terminase_6C"/>
    <property type="match status" value="1"/>
</dbReference>
<dbReference type="Proteomes" id="UP001144612">
    <property type="component" value="Unassembled WGS sequence"/>
</dbReference>
<sequence>MSLSKEDKELLEWLWDDENTSEWIENFIYIDNKEAMTVPFGLTKQQHLFVQAMTDRNIVLKGRQMGFSLISLAMSLKKAITVPNSNSLIVSFEQKSADDNFDKLKVMYDNLPKWIKPKVVLNNRQVLKLANGSKITCRTVGKGDLGRGGTINGILHLTEFPYYKSPMKCLNSAKNSCTADAIIIIESTAKGTGNAYHKMYIDGKSGKNEYKSFFFSWLECPELFEREWDKAVEKYKALYGRKLTLDDIDLDEEEQQIIKLGGTPKQLMWRRLEIATVGIDKFHEDRPITDMEAFLTTGESMVDTKRIDSVERSIIGKDRQFIHKLKLDNLSSDLKKYYGKEFKIYHDAKKDKKYYIGVDVAEGYGGDYSVIEVYNTEGQECAMFRSNKIKPYQFSKIVDMIGRYYNKGFLLVEKASGGHTVIDKLRNDFKYQRLYKYKSYDEKNRQVTKWGFDTNPKTKGLIINNFIEMFETGLIEINSVEVLEEMKVFTINDSGKMGAMNGFHDDTIMATALALQGIKEGKWWRWI</sequence>
<evidence type="ECO:0000259" key="2">
    <source>
        <dbReference type="Pfam" id="PF17289"/>
    </source>
</evidence>
<name>A0ABT4DB79_9CLOT</name>
<dbReference type="Gene3D" id="3.30.420.240">
    <property type="match status" value="1"/>
</dbReference>
<keyword evidence="1" id="KW-1188">Viral release from host cell</keyword>
<keyword evidence="4" id="KW-1185">Reference proteome</keyword>
<reference evidence="3" key="1">
    <citation type="submission" date="2022-12" db="EMBL/GenBank/DDBJ databases">
        <title>Clostridium sp. nov., isolated from industrial wastewater.</title>
        <authorList>
            <person name="Jiayan W."/>
        </authorList>
    </citation>
    <scope>NUCLEOTIDE SEQUENCE</scope>
    <source>
        <strain evidence="3">ZC22-4</strain>
    </source>
</reference>
<gene>
    <name evidence="3" type="ORF">OW729_06645</name>
</gene>
<organism evidence="3 4">
    <name type="scientific">Clostridium brassicae</name>
    <dbReference type="NCBI Taxonomy" id="2999072"/>
    <lineage>
        <taxon>Bacteria</taxon>
        <taxon>Bacillati</taxon>
        <taxon>Bacillota</taxon>
        <taxon>Clostridia</taxon>
        <taxon>Eubacteriales</taxon>
        <taxon>Clostridiaceae</taxon>
        <taxon>Clostridium</taxon>
    </lineage>
</organism>
<protein>
    <submittedName>
        <fullName evidence="3">Terminase</fullName>
    </submittedName>
</protein>
<comment type="caution">
    <text evidence="3">The sequence shown here is derived from an EMBL/GenBank/DDBJ whole genome shotgun (WGS) entry which is preliminary data.</text>
</comment>
<accession>A0ABT4DB79</accession>
<dbReference type="InterPro" id="IPR027417">
    <property type="entry name" value="P-loop_NTPase"/>
</dbReference>
<dbReference type="EMBL" id="JAPQFJ010000005">
    <property type="protein sequence ID" value="MCY6958279.1"/>
    <property type="molecule type" value="Genomic_DNA"/>
</dbReference>
<dbReference type="RefSeq" id="WP_268060693.1">
    <property type="nucleotide sequence ID" value="NZ_JAPQFJ010000005.1"/>
</dbReference>
<proteinExistence type="predicted"/>
<evidence type="ECO:0000256" key="1">
    <source>
        <dbReference type="ARBA" id="ARBA00022612"/>
    </source>
</evidence>
<dbReference type="InterPro" id="IPR035421">
    <property type="entry name" value="Terminase_6C"/>
</dbReference>
<evidence type="ECO:0000313" key="4">
    <source>
        <dbReference type="Proteomes" id="UP001144612"/>
    </source>
</evidence>
<evidence type="ECO:0000313" key="3">
    <source>
        <dbReference type="EMBL" id="MCY6958279.1"/>
    </source>
</evidence>
<feature type="domain" description="Terminase large subunit gp17-like C-terminal" evidence="2">
    <location>
        <begin position="356"/>
        <end position="515"/>
    </location>
</feature>